<evidence type="ECO:0000256" key="5">
    <source>
        <dbReference type="ARBA" id="ARBA00022989"/>
    </source>
</evidence>
<dbReference type="CDD" id="cd06261">
    <property type="entry name" value="TM_PBP2"/>
    <property type="match status" value="1"/>
</dbReference>
<evidence type="ECO:0000256" key="2">
    <source>
        <dbReference type="ARBA" id="ARBA00022448"/>
    </source>
</evidence>
<proteinExistence type="inferred from homology"/>
<dbReference type="RefSeq" id="WP_252282463.1">
    <property type="nucleotide sequence ID" value="NZ_CP026095.1"/>
</dbReference>
<dbReference type="NCBIfam" id="TIGR01097">
    <property type="entry name" value="PhnE"/>
    <property type="match status" value="1"/>
</dbReference>
<reference evidence="8 9" key="1">
    <citation type="submission" date="2018-01" db="EMBL/GenBank/DDBJ databases">
        <title>Bacillus asahii Genome sequencing and assembly.</title>
        <authorList>
            <person name="Jiang H."/>
            <person name="Feng Y."/>
            <person name="Zhao F."/>
            <person name="Lin X."/>
        </authorList>
    </citation>
    <scope>NUCLEOTIDE SEQUENCE [LARGE SCALE GENOMIC DNA]</scope>
    <source>
        <strain evidence="8 9">OM18</strain>
    </source>
</reference>
<keyword evidence="6 7" id="KW-0472">Membrane</keyword>
<accession>A0A3Q9RPN7</accession>
<comment type="subcellular location">
    <subcellularLocation>
        <location evidence="1 7">Cell membrane</location>
        <topology evidence="1 7">Multi-pass membrane protein</topology>
    </subcellularLocation>
</comment>
<evidence type="ECO:0000256" key="3">
    <source>
        <dbReference type="ARBA" id="ARBA00022475"/>
    </source>
</evidence>
<organism evidence="8 9">
    <name type="scientific">Peribacillus asahii</name>
    <dbReference type="NCBI Taxonomy" id="228899"/>
    <lineage>
        <taxon>Bacteria</taxon>
        <taxon>Bacillati</taxon>
        <taxon>Bacillota</taxon>
        <taxon>Bacilli</taxon>
        <taxon>Bacillales</taxon>
        <taxon>Bacillaceae</taxon>
        <taxon>Peribacillus</taxon>
    </lineage>
</organism>
<evidence type="ECO:0000256" key="4">
    <source>
        <dbReference type="ARBA" id="ARBA00022692"/>
    </source>
</evidence>
<feature type="transmembrane region" description="Helical" evidence="7">
    <location>
        <begin position="79"/>
        <end position="101"/>
    </location>
</feature>
<dbReference type="Gene3D" id="1.10.3720.10">
    <property type="entry name" value="MetI-like"/>
    <property type="match status" value="1"/>
</dbReference>
<dbReference type="Proteomes" id="UP000283095">
    <property type="component" value="Chromosome"/>
</dbReference>
<dbReference type="EMBL" id="CP026095">
    <property type="protein sequence ID" value="AZV43492.1"/>
    <property type="molecule type" value="Genomic_DNA"/>
</dbReference>
<dbReference type="PROSITE" id="PS50928">
    <property type="entry name" value="ABC_TM1"/>
    <property type="match status" value="1"/>
</dbReference>
<dbReference type="SUPFAM" id="SSF161098">
    <property type="entry name" value="MetI-like"/>
    <property type="match status" value="1"/>
</dbReference>
<dbReference type="InterPro" id="IPR035906">
    <property type="entry name" value="MetI-like_sf"/>
</dbReference>
<feature type="transmembrane region" description="Helical" evidence="7">
    <location>
        <begin position="241"/>
        <end position="259"/>
    </location>
</feature>
<keyword evidence="4 7" id="KW-0812">Transmembrane</keyword>
<dbReference type="KEGG" id="pasa:BAOM_2883"/>
<dbReference type="PANTHER" id="PTHR30043">
    <property type="entry name" value="PHOSPHONATES TRANSPORT SYSTEM PERMEASE PROTEIN"/>
    <property type="match status" value="1"/>
</dbReference>
<feature type="transmembrane region" description="Helical" evidence="7">
    <location>
        <begin position="127"/>
        <end position="150"/>
    </location>
</feature>
<evidence type="ECO:0000256" key="7">
    <source>
        <dbReference type="RuleBase" id="RU363032"/>
    </source>
</evidence>
<name>A0A3Q9RPN7_9BACI</name>
<evidence type="ECO:0000313" key="9">
    <source>
        <dbReference type="Proteomes" id="UP000283095"/>
    </source>
</evidence>
<sequence>MQAIDKKRTTIQKILKSNSKVLIYTLLFMAVIYWSAIGVKLNVVELMEGLPNMWNIISSMFPPSLANFGQYVSSMLITIQMSITGTLIAIILSIPLGIGAAQNMSPHSSIYRACRFILNVIRSIPELIVALVFVAAVGLGPFAGVMAMAIHSAGMLGKFYAEAIENISKGEIEALQAAGANKIQILRFAVWPQILPEFIGVSLYRWEINVRAATVLGLVGAGGIGFDLLSTQRLFKYEETATIIILILVTVVIMDRLCASIRSRII</sequence>
<keyword evidence="3" id="KW-1003">Cell membrane</keyword>
<dbReference type="AlphaFoldDB" id="A0A3Q9RPN7"/>
<keyword evidence="5 7" id="KW-1133">Transmembrane helix</keyword>
<protein>
    <submittedName>
        <fullName evidence="8">Phosphate ABC transporter permease</fullName>
    </submittedName>
</protein>
<evidence type="ECO:0000256" key="1">
    <source>
        <dbReference type="ARBA" id="ARBA00004651"/>
    </source>
</evidence>
<dbReference type="InterPro" id="IPR000515">
    <property type="entry name" value="MetI-like"/>
</dbReference>
<dbReference type="GO" id="GO:0005886">
    <property type="term" value="C:plasma membrane"/>
    <property type="evidence" value="ECO:0007669"/>
    <property type="project" value="UniProtKB-SubCell"/>
</dbReference>
<evidence type="ECO:0000256" key="6">
    <source>
        <dbReference type="ARBA" id="ARBA00023136"/>
    </source>
</evidence>
<dbReference type="GO" id="GO:0015416">
    <property type="term" value="F:ABC-type phosphonate transporter activity"/>
    <property type="evidence" value="ECO:0007669"/>
    <property type="project" value="InterPro"/>
</dbReference>
<dbReference type="InterPro" id="IPR005769">
    <property type="entry name" value="PhnE/PtxC"/>
</dbReference>
<feature type="transmembrane region" description="Helical" evidence="7">
    <location>
        <begin position="21"/>
        <end position="41"/>
    </location>
</feature>
<comment type="similarity">
    <text evidence="7">Belongs to the binding-protein-dependent transport system permease family.</text>
</comment>
<evidence type="ECO:0000313" key="8">
    <source>
        <dbReference type="EMBL" id="AZV43492.1"/>
    </source>
</evidence>
<keyword evidence="2 7" id="KW-0813">Transport</keyword>
<dbReference type="Pfam" id="PF00528">
    <property type="entry name" value="BPD_transp_1"/>
    <property type="match status" value="1"/>
</dbReference>
<dbReference type="PANTHER" id="PTHR30043:SF1">
    <property type="entry name" value="ABC TRANSPORT SYSTEM PERMEASE PROTEIN P69"/>
    <property type="match status" value="1"/>
</dbReference>
<gene>
    <name evidence="8" type="primary">phnE</name>
    <name evidence="8" type="ORF">BAOM_2883</name>
</gene>